<dbReference type="CDD" id="cd02440">
    <property type="entry name" value="AdoMet_MTases"/>
    <property type="match status" value="1"/>
</dbReference>
<dbReference type="AlphaFoldDB" id="A0A7C5RF62"/>
<dbReference type="InterPro" id="IPR029063">
    <property type="entry name" value="SAM-dependent_MTases_sf"/>
</dbReference>
<name>A0A7C5RF62_9DEIN</name>
<feature type="domain" description="DUF6094" evidence="1">
    <location>
        <begin position="2"/>
        <end position="177"/>
    </location>
</feature>
<dbReference type="PRINTS" id="PR00507">
    <property type="entry name" value="N12N6MTFRASE"/>
</dbReference>
<dbReference type="GO" id="GO:0008168">
    <property type="term" value="F:methyltransferase activity"/>
    <property type="evidence" value="ECO:0007669"/>
    <property type="project" value="UniProtKB-KW"/>
</dbReference>
<comment type="caution">
    <text evidence="2">The sequence shown here is derived from an EMBL/GenBank/DDBJ whole genome shotgun (WGS) entry which is preliminary data.</text>
</comment>
<evidence type="ECO:0000313" key="2">
    <source>
        <dbReference type="EMBL" id="HHM68243.1"/>
    </source>
</evidence>
<protein>
    <submittedName>
        <fullName evidence="2">Class I SAM-dependent methyltransferase</fullName>
    </submittedName>
</protein>
<dbReference type="GO" id="GO:0032259">
    <property type="term" value="P:methylation"/>
    <property type="evidence" value="ECO:0007669"/>
    <property type="project" value="UniProtKB-KW"/>
</dbReference>
<dbReference type="EMBL" id="DRXE01000222">
    <property type="protein sequence ID" value="HHM68243.1"/>
    <property type="molecule type" value="Genomic_DNA"/>
</dbReference>
<accession>A0A7C5RF62</accession>
<dbReference type="SUPFAM" id="SSF53335">
    <property type="entry name" value="S-adenosyl-L-methionine-dependent methyltransferases"/>
    <property type="match status" value="1"/>
</dbReference>
<reference evidence="2" key="1">
    <citation type="journal article" date="2020" name="mSystems">
        <title>Genome- and Community-Level Interaction Insights into Carbon Utilization and Element Cycling Functions of Hydrothermarchaeota in Hydrothermal Sediment.</title>
        <authorList>
            <person name="Zhou Z."/>
            <person name="Liu Y."/>
            <person name="Xu W."/>
            <person name="Pan J."/>
            <person name="Luo Z.H."/>
            <person name="Li M."/>
        </authorList>
    </citation>
    <scope>NUCLEOTIDE SEQUENCE [LARGE SCALE GENOMIC DNA]</scope>
    <source>
        <strain evidence="2">SpSt-1071</strain>
    </source>
</reference>
<gene>
    <name evidence="2" type="ORF">ENM28_06000</name>
</gene>
<proteinExistence type="predicted"/>
<dbReference type="Pfam" id="PF19587">
    <property type="entry name" value="DUF6094"/>
    <property type="match status" value="1"/>
</dbReference>
<sequence length="311" mass="34657">MRLEAKAKAGFYPTPTRVVHLLLRNLSVVGTPDILDPCAGEGEALYILAQTLRARVQGIELSRARAKRAVANGLRVYQGDSFTFQGHGFSLLWLNPPYDHGEGERLELTFLKHWTPALKPGGVLVYIIPESTLEDASPYLTAHYEEVSAWRFPEPEYQQFKQIVVLGVKAEEPLPPEDLEVQGSLEECERVYPVPGGGTAYLSRKSQLTEEEVLKALENSPLFHPSGQVRHVRPLLPLKEAHLALVLAGGFLDNQVVHLEGEPYLVRGEVKKVPLRFEEREGGVVREITRERFEVKVVALGLKSGTILEVS</sequence>
<dbReference type="Gene3D" id="3.40.50.150">
    <property type="entry name" value="Vaccinia Virus protein VP39"/>
    <property type="match status" value="1"/>
</dbReference>
<organism evidence="2">
    <name type="scientific">Thermus caliditerrae</name>
    <dbReference type="NCBI Taxonomy" id="1330700"/>
    <lineage>
        <taxon>Bacteria</taxon>
        <taxon>Thermotogati</taxon>
        <taxon>Deinococcota</taxon>
        <taxon>Deinococci</taxon>
        <taxon>Thermales</taxon>
        <taxon>Thermaceae</taxon>
        <taxon>Thermus</taxon>
    </lineage>
</organism>
<dbReference type="InterPro" id="IPR046076">
    <property type="entry name" value="DUF6094"/>
</dbReference>
<evidence type="ECO:0000259" key="1">
    <source>
        <dbReference type="Pfam" id="PF19587"/>
    </source>
</evidence>
<keyword evidence="2" id="KW-0489">Methyltransferase</keyword>
<keyword evidence="2" id="KW-0808">Transferase</keyword>